<dbReference type="AlphaFoldDB" id="A0A1F6DEI4"/>
<accession>A0A1F6DEI4</accession>
<evidence type="ECO:0000313" key="2">
    <source>
        <dbReference type="Proteomes" id="UP000176377"/>
    </source>
</evidence>
<reference evidence="1 2" key="1">
    <citation type="journal article" date="2016" name="Nat. Commun.">
        <title>Thousands of microbial genomes shed light on interconnected biogeochemical processes in an aquifer system.</title>
        <authorList>
            <person name="Anantharaman K."/>
            <person name="Brown C.T."/>
            <person name="Hug L.A."/>
            <person name="Sharon I."/>
            <person name="Castelle C.J."/>
            <person name="Probst A.J."/>
            <person name="Thomas B.C."/>
            <person name="Singh A."/>
            <person name="Wilkins M.J."/>
            <person name="Karaoz U."/>
            <person name="Brodie E.L."/>
            <person name="Williams K.H."/>
            <person name="Hubbard S.S."/>
            <person name="Banfield J.F."/>
        </authorList>
    </citation>
    <scope>NUCLEOTIDE SEQUENCE [LARGE SCALE GENOMIC DNA]</scope>
</reference>
<protein>
    <submittedName>
        <fullName evidence="1">Uncharacterized protein</fullName>
    </submittedName>
</protein>
<proteinExistence type="predicted"/>
<sequence>MEVQMVNKNALPPGPIIAALNAVQTATRFAKLVEYVATRTFTAGHDAIAAAIHFADHHLLAEHRQEHWIDPELQAQALDNLARQVESEA</sequence>
<dbReference type="EMBL" id="MFLA01000016">
    <property type="protein sequence ID" value="OGG59835.1"/>
    <property type="molecule type" value="Genomic_DNA"/>
</dbReference>
<evidence type="ECO:0000313" key="1">
    <source>
        <dbReference type="EMBL" id="OGG59835.1"/>
    </source>
</evidence>
<name>A0A1F6DEI4_9BACT</name>
<dbReference type="Proteomes" id="UP000176377">
    <property type="component" value="Unassembled WGS sequence"/>
</dbReference>
<gene>
    <name evidence="1" type="ORF">A2765_04590</name>
</gene>
<organism evidence="1 2">
    <name type="scientific">Candidatus Kaiserbacteria bacterium RIFCSPHIGHO2_01_FULL_56_24</name>
    <dbReference type="NCBI Taxonomy" id="1798487"/>
    <lineage>
        <taxon>Bacteria</taxon>
        <taxon>Candidatus Kaiseribacteriota</taxon>
    </lineage>
</organism>
<comment type="caution">
    <text evidence="1">The sequence shown here is derived from an EMBL/GenBank/DDBJ whole genome shotgun (WGS) entry which is preliminary data.</text>
</comment>